<dbReference type="SMART" id="SM00220">
    <property type="entry name" value="S_TKc"/>
    <property type="match status" value="1"/>
</dbReference>
<protein>
    <recommendedName>
        <fullName evidence="1">non-specific serine/threonine protein kinase</fullName>
        <ecNumber evidence="1">2.7.11.1</ecNumber>
    </recommendedName>
</protein>
<dbReference type="RefSeq" id="XP_060672815.1">
    <property type="nucleotide sequence ID" value="XM_060816832.1"/>
</dbReference>
<feature type="domain" description="Protein kinase" evidence="9">
    <location>
        <begin position="1"/>
        <end position="174"/>
    </location>
</feature>
<dbReference type="Proteomes" id="UP001652623">
    <property type="component" value="Chromosome 4"/>
</dbReference>
<sequence>MERGSLVGVLRNDNGARRLDWSNRIHIIEDIAHALFYMHYDCSPPVVHRDINSSNILLNFDMKASVSDFGIARLLHSYSSNRTIPAGTNLYVAPELAYTMIVTEKCDIYSLGVVVLETIMGKHPGELITCLSSSTCSGQQIMLKDVLDSCLSHPMDPPTASRLVLVATLGLVYLRFDLQFRLTMKHVACELVVPRPPLHIHISAISLQQLLNQEIYMVDPH</sequence>
<comment type="catalytic activity">
    <reaction evidence="8">
        <text>L-seryl-[protein] + ATP = O-phospho-L-seryl-[protein] + ADP + H(+)</text>
        <dbReference type="Rhea" id="RHEA:17989"/>
        <dbReference type="Rhea" id="RHEA-COMP:9863"/>
        <dbReference type="Rhea" id="RHEA-COMP:11604"/>
        <dbReference type="ChEBI" id="CHEBI:15378"/>
        <dbReference type="ChEBI" id="CHEBI:29999"/>
        <dbReference type="ChEBI" id="CHEBI:30616"/>
        <dbReference type="ChEBI" id="CHEBI:83421"/>
        <dbReference type="ChEBI" id="CHEBI:456216"/>
        <dbReference type="EC" id="2.7.11.1"/>
    </reaction>
</comment>
<dbReference type="PANTHER" id="PTHR48005:SF16">
    <property type="entry name" value="MDIS1-INTERACTING RECEPTOR LIKE KINASE 2-LIKE ISOFORM X1"/>
    <property type="match status" value="1"/>
</dbReference>
<evidence type="ECO:0000256" key="2">
    <source>
        <dbReference type="ARBA" id="ARBA00022527"/>
    </source>
</evidence>
<proteinExistence type="predicted"/>
<dbReference type="GeneID" id="132803592"/>
<dbReference type="PANTHER" id="PTHR48005">
    <property type="entry name" value="LEUCINE RICH REPEAT KINASE 2"/>
    <property type="match status" value="1"/>
</dbReference>
<evidence type="ECO:0000256" key="4">
    <source>
        <dbReference type="ARBA" id="ARBA00022741"/>
    </source>
</evidence>
<evidence type="ECO:0000259" key="9">
    <source>
        <dbReference type="PROSITE" id="PS50011"/>
    </source>
</evidence>
<keyword evidence="6" id="KW-0067">ATP-binding</keyword>
<evidence type="ECO:0000256" key="5">
    <source>
        <dbReference type="ARBA" id="ARBA00022777"/>
    </source>
</evidence>
<evidence type="ECO:0000256" key="7">
    <source>
        <dbReference type="ARBA" id="ARBA00047899"/>
    </source>
</evidence>
<reference evidence="11" key="1">
    <citation type="submission" date="2025-08" db="UniProtKB">
        <authorList>
            <consortium name="RefSeq"/>
        </authorList>
    </citation>
    <scope>IDENTIFICATION</scope>
    <source>
        <tissue evidence="11">Seedling</tissue>
    </source>
</reference>
<comment type="catalytic activity">
    <reaction evidence="7">
        <text>L-threonyl-[protein] + ATP = O-phospho-L-threonyl-[protein] + ADP + H(+)</text>
        <dbReference type="Rhea" id="RHEA:46608"/>
        <dbReference type="Rhea" id="RHEA-COMP:11060"/>
        <dbReference type="Rhea" id="RHEA-COMP:11605"/>
        <dbReference type="ChEBI" id="CHEBI:15378"/>
        <dbReference type="ChEBI" id="CHEBI:30013"/>
        <dbReference type="ChEBI" id="CHEBI:30616"/>
        <dbReference type="ChEBI" id="CHEBI:61977"/>
        <dbReference type="ChEBI" id="CHEBI:456216"/>
        <dbReference type="EC" id="2.7.11.1"/>
    </reaction>
</comment>
<evidence type="ECO:0000313" key="11">
    <source>
        <dbReference type="RefSeq" id="XP_060672815.1"/>
    </source>
</evidence>
<keyword evidence="3" id="KW-0808">Transferase</keyword>
<keyword evidence="4" id="KW-0547">Nucleotide-binding</keyword>
<keyword evidence="10" id="KW-1185">Reference proteome</keyword>
<dbReference type="PROSITE" id="PS50011">
    <property type="entry name" value="PROTEIN_KINASE_DOM"/>
    <property type="match status" value="1"/>
</dbReference>
<evidence type="ECO:0000313" key="10">
    <source>
        <dbReference type="Proteomes" id="UP001652623"/>
    </source>
</evidence>
<dbReference type="InterPro" id="IPR000719">
    <property type="entry name" value="Prot_kinase_dom"/>
</dbReference>
<dbReference type="InterPro" id="IPR011009">
    <property type="entry name" value="Kinase-like_dom_sf"/>
</dbReference>
<evidence type="ECO:0000256" key="8">
    <source>
        <dbReference type="ARBA" id="ARBA00048679"/>
    </source>
</evidence>
<evidence type="ECO:0000256" key="3">
    <source>
        <dbReference type="ARBA" id="ARBA00022679"/>
    </source>
</evidence>
<dbReference type="SUPFAM" id="SSF56112">
    <property type="entry name" value="Protein kinase-like (PK-like)"/>
    <property type="match status" value="1"/>
</dbReference>
<name>A0ABM4A7V5_ZIZJJ</name>
<evidence type="ECO:0000256" key="6">
    <source>
        <dbReference type="ARBA" id="ARBA00022840"/>
    </source>
</evidence>
<organism evidence="10 11">
    <name type="scientific">Ziziphus jujuba</name>
    <name type="common">Chinese jujube</name>
    <name type="synonym">Ziziphus sativa</name>
    <dbReference type="NCBI Taxonomy" id="326968"/>
    <lineage>
        <taxon>Eukaryota</taxon>
        <taxon>Viridiplantae</taxon>
        <taxon>Streptophyta</taxon>
        <taxon>Embryophyta</taxon>
        <taxon>Tracheophyta</taxon>
        <taxon>Spermatophyta</taxon>
        <taxon>Magnoliopsida</taxon>
        <taxon>eudicotyledons</taxon>
        <taxon>Gunneridae</taxon>
        <taxon>Pentapetalae</taxon>
        <taxon>rosids</taxon>
        <taxon>fabids</taxon>
        <taxon>Rosales</taxon>
        <taxon>Rhamnaceae</taxon>
        <taxon>Paliureae</taxon>
        <taxon>Ziziphus</taxon>
    </lineage>
</organism>
<dbReference type="Gene3D" id="1.10.510.10">
    <property type="entry name" value="Transferase(Phosphotransferase) domain 1"/>
    <property type="match status" value="1"/>
</dbReference>
<gene>
    <name evidence="11" type="primary">LOC132803592</name>
</gene>
<evidence type="ECO:0000256" key="1">
    <source>
        <dbReference type="ARBA" id="ARBA00012513"/>
    </source>
</evidence>
<accession>A0ABM4A7V5</accession>
<dbReference type="InterPro" id="IPR051420">
    <property type="entry name" value="Ser_Thr_Kinases_DiverseReg"/>
</dbReference>
<dbReference type="EC" id="2.7.11.1" evidence="1"/>
<keyword evidence="2" id="KW-0723">Serine/threonine-protein kinase</keyword>
<keyword evidence="5" id="KW-0418">Kinase</keyword>
<dbReference type="Pfam" id="PF00069">
    <property type="entry name" value="Pkinase"/>
    <property type="match status" value="1"/>
</dbReference>